<proteinExistence type="predicted"/>
<evidence type="ECO:0000256" key="6">
    <source>
        <dbReference type="SAM" id="Phobius"/>
    </source>
</evidence>
<evidence type="ECO:0000256" key="1">
    <source>
        <dbReference type="ARBA" id="ARBA00004141"/>
    </source>
</evidence>
<evidence type="ECO:0000313" key="7">
    <source>
        <dbReference type="EMBL" id="SLM38083.1"/>
    </source>
</evidence>
<evidence type="ECO:0000313" key="8">
    <source>
        <dbReference type="Proteomes" id="UP000192927"/>
    </source>
</evidence>
<dbReference type="GO" id="GO:0016020">
    <property type="term" value="C:membrane"/>
    <property type="evidence" value="ECO:0007669"/>
    <property type="project" value="UniProtKB-SubCell"/>
</dbReference>
<dbReference type="SUPFAM" id="SSF81338">
    <property type="entry name" value="Aquaporin-like"/>
    <property type="match status" value="1"/>
</dbReference>
<keyword evidence="8" id="KW-1185">Reference proteome</keyword>
<dbReference type="Gene3D" id="1.20.1080.10">
    <property type="entry name" value="Glycerol uptake facilitator protein"/>
    <property type="match status" value="1"/>
</dbReference>
<dbReference type="InterPro" id="IPR023271">
    <property type="entry name" value="Aquaporin-like"/>
</dbReference>
<evidence type="ECO:0000256" key="2">
    <source>
        <dbReference type="ARBA" id="ARBA00022692"/>
    </source>
</evidence>
<dbReference type="AlphaFoldDB" id="A0A1W5D4N4"/>
<protein>
    <submittedName>
        <fullName evidence="7">Aquaglyceroporin like other eukaryote</fullName>
    </submittedName>
</protein>
<organism evidence="7 8">
    <name type="scientific">Lasallia pustulata</name>
    <dbReference type="NCBI Taxonomy" id="136370"/>
    <lineage>
        <taxon>Eukaryota</taxon>
        <taxon>Fungi</taxon>
        <taxon>Dikarya</taxon>
        <taxon>Ascomycota</taxon>
        <taxon>Pezizomycotina</taxon>
        <taxon>Lecanoromycetes</taxon>
        <taxon>OSLEUM clade</taxon>
        <taxon>Umbilicariomycetidae</taxon>
        <taxon>Umbilicariales</taxon>
        <taxon>Umbilicariaceae</taxon>
        <taxon>Lasallia</taxon>
    </lineage>
</organism>
<keyword evidence="3 6" id="KW-1133">Transmembrane helix</keyword>
<accession>A0A1W5D4N4</accession>
<feature type="transmembrane region" description="Helical" evidence="6">
    <location>
        <begin position="79"/>
        <end position="98"/>
    </location>
</feature>
<keyword evidence="4 6" id="KW-0472">Membrane</keyword>
<dbReference type="Proteomes" id="UP000192927">
    <property type="component" value="Unassembled WGS sequence"/>
</dbReference>
<reference evidence="8" key="1">
    <citation type="submission" date="2017-03" db="EMBL/GenBank/DDBJ databases">
        <authorList>
            <person name="Sharma R."/>
            <person name="Thines M."/>
        </authorList>
    </citation>
    <scope>NUCLEOTIDE SEQUENCE [LARGE SCALE GENOMIC DNA]</scope>
</reference>
<evidence type="ECO:0000256" key="3">
    <source>
        <dbReference type="ARBA" id="ARBA00022989"/>
    </source>
</evidence>
<evidence type="ECO:0000256" key="5">
    <source>
        <dbReference type="SAM" id="MobiDB-lite"/>
    </source>
</evidence>
<sequence length="106" mass="12149">MEKTSGSSESTPPMTHSEHLQVNHPRHDYRQTSIVGQPAYQEHGPLVDHRIPQDEEVQSEPDLLWSRIRRYLREPFSEFFGVFILIMFGDGVVAQVVLSNETKGSE</sequence>
<feature type="compositionally biased region" description="Basic and acidic residues" evidence="5">
    <location>
        <begin position="16"/>
        <end position="30"/>
    </location>
</feature>
<keyword evidence="2 6" id="KW-0812">Transmembrane</keyword>
<dbReference type="EMBL" id="FWEW01002232">
    <property type="protein sequence ID" value="SLM38083.1"/>
    <property type="molecule type" value="Genomic_DNA"/>
</dbReference>
<evidence type="ECO:0000256" key="4">
    <source>
        <dbReference type="ARBA" id="ARBA00023136"/>
    </source>
</evidence>
<feature type="compositionally biased region" description="Polar residues" evidence="5">
    <location>
        <begin position="1"/>
        <end position="14"/>
    </location>
</feature>
<comment type="subcellular location">
    <subcellularLocation>
        <location evidence="1">Membrane</location>
        <topology evidence="1">Multi-pass membrane protein</topology>
    </subcellularLocation>
</comment>
<name>A0A1W5D4N4_9LECA</name>
<feature type="region of interest" description="Disordered" evidence="5">
    <location>
        <begin position="1"/>
        <end position="30"/>
    </location>
</feature>